<dbReference type="EMBL" id="RZGK01000018">
    <property type="protein sequence ID" value="KAF9692464.1"/>
    <property type="molecule type" value="Genomic_DNA"/>
</dbReference>
<feature type="transmembrane region" description="Helical" evidence="10">
    <location>
        <begin position="141"/>
        <end position="162"/>
    </location>
</feature>
<comment type="cofactor">
    <cofactor evidence="1">
        <name>FAD</name>
        <dbReference type="ChEBI" id="CHEBI:57692"/>
    </cofactor>
</comment>
<dbReference type="AlphaFoldDB" id="A0A8H7IUL2"/>
<proteinExistence type="inferred from homology"/>
<dbReference type="GO" id="GO:0016020">
    <property type="term" value="C:membrane"/>
    <property type="evidence" value="ECO:0007669"/>
    <property type="project" value="UniProtKB-SubCell"/>
</dbReference>
<organism evidence="11 12">
    <name type="scientific">Ascochyta lentis</name>
    <dbReference type="NCBI Taxonomy" id="205686"/>
    <lineage>
        <taxon>Eukaryota</taxon>
        <taxon>Fungi</taxon>
        <taxon>Dikarya</taxon>
        <taxon>Ascomycota</taxon>
        <taxon>Pezizomycotina</taxon>
        <taxon>Dothideomycetes</taxon>
        <taxon>Pleosporomycetidae</taxon>
        <taxon>Pleosporales</taxon>
        <taxon>Pleosporineae</taxon>
        <taxon>Didymellaceae</taxon>
        <taxon>Ascochyta</taxon>
    </lineage>
</organism>
<reference evidence="11" key="1">
    <citation type="submission" date="2018-12" db="EMBL/GenBank/DDBJ databases">
        <authorList>
            <person name="Syme R.A."/>
            <person name="Farfan-Caceres L."/>
            <person name="Lichtenzveig J."/>
        </authorList>
    </citation>
    <scope>NUCLEOTIDE SEQUENCE</scope>
    <source>
        <strain evidence="11">Al4</strain>
    </source>
</reference>
<evidence type="ECO:0000256" key="10">
    <source>
        <dbReference type="SAM" id="Phobius"/>
    </source>
</evidence>
<dbReference type="InterPro" id="IPR011701">
    <property type="entry name" value="MFS"/>
</dbReference>
<dbReference type="InterPro" id="IPR036259">
    <property type="entry name" value="MFS_trans_sf"/>
</dbReference>
<feature type="transmembrane region" description="Helical" evidence="10">
    <location>
        <begin position="269"/>
        <end position="292"/>
    </location>
</feature>
<dbReference type="Proteomes" id="UP000651452">
    <property type="component" value="Unassembled WGS sequence"/>
</dbReference>
<dbReference type="Pfam" id="PF07690">
    <property type="entry name" value="MFS_1"/>
    <property type="match status" value="1"/>
</dbReference>
<evidence type="ECO:0000256" key="2">
    <source>
        <dbReference type="ARBA" id="ARBA00004141"/>
    </source>
</evidence>
<comment type="caution">
    <text evidence="11">The sequence shown here is derived from an EMBL/GenBank/DDBJ whole genome shotgun (WGS) entry which is preliminary data.</text>
</comment>
<dbReference type="PRINTS" id="PR00411">
    <property type="entry name" value="PNDRDTASEI"/>
</dbReference>
<dbReference type="GO" id="GO:0004499">
    <property type="term" value="F:N,N-dimethylaniline monooxygenase activity"/>
    <property type="evidence" value="ECO:0007669"/>
    <property type="project" value="InterPro"/>
</dbReference>
<keyword evidence="5" id="KW-0274">FAD</keyword>
<keyword evidence="7" id="KW-0560">Oxidoreductase</keyword>
<protein>
    <recommendedName>
        <fullName evidence="13">Major facilitator superfamily (MFS) profile domain-containing protein</fullName>
    </recommendedName>
</protein>
<dbReference type="OrthoDB" id="66881at2759"/>
<feature type="transmembrane region" description="Helical" evidence="10">
    <location>
        <begin position="109"/>
        <end position="129"/>
    </location>
</feature>
<evidence type="ECO:0000256" key="3">
    <source>
        <dbReference type="ARBA" id="ARBA00010139"/>
    </source>
</evidence>
<dbReference type="InterPro" id="IPR050775">
    <property type="entry name" value="FAD-binding_Monooxygenases"/>
</dbReference>
<feature type="compositionally biased region" description="Polar residues" evidence="9">
    <location>
        <begin position="17"/>
        <end position="43"/>
    </location>
</feature>
<feature type="transmembrane region" description="Helical" evidence="10">
    <location>
        <begin position="431"/>
        <end position="456"/>
    </location>
</feature>
<evidence type="ECO:0000256" key="5">
    <source>
        <dbReference type="ARBA" id="ARBA00022827"/>
    </source>
</evidence>
<keyword evidence="12" id="KW-1185">Reference proteome</keyword>
<gene>
    <name evidence="11" type="ORF">EKO04_009601</name>
</gene>
<dbReference type="InterPro" id="IPR036188">
    <property type="entry name" value="FAD/NAD-bd_sf"/>
</dbReference>
<keyword evidence="6" id="KW-0521">NADP</keyword>
<evidence type="ECO:0000256" key="7">
    <source>
        <dbReference type="ARBA" id="ARBA00023002"/>
    </source>
</evidence>
<keyword evidence="4" id="KW-0285">Flavoprotein</keyword>
<feature type="transmembrane region" description="Helical" evidence="10">
    <location>
        <begin position="71"/>
        <end position="89"/>
    </location>
</feature>
<evidence type="ECO:0000256" key="1">
    <source>
        <dbReference type="ARBA" id="ARBA00001974"/>
    </source>
</evidence>
<sequence length="976" mass="107794">MEAMGSPVYDGEKTEAHMSTPTADCNTNPHHSRPLTTSRSRPTNPLDRMQSHLTTHSLVEPGPPPDGGFRAWSQVFCAWLAIVNSWGFVNSFGAFQPYYETILPEDASTISWIGSVQACLVFGLGIFSGRALDRGWFRPTVALGILVQLIGIFTMSAAHSYWQLLLTQGFCTGLGGGIFFVPIMGVCSTYFSKKKAMALGMVTSGTAMGGVLYPLVVRQLLGNVGFGWTVRVLGFMNVVSLAFCIAFMRPRLPPRKTGPLVEWAAFKDAPYCLQVLGTCFLMPSVYCVFYYVASFARDQLGMPYTESLNLVIVVNGVGLPARVLPGFVADRFIGVLNMQALALGFNIIMLWTWLSVHSIRSYYVWVVFYGIAAGAFQSLFPSVIGAYSPDITKTGTRLGMAFTVIGCSALVGGPISGALLQAADGDYTVPISWAASSTVVGTCLCPLDAVIVGAGFGGIYQLKILRDAGYQAKLLESGSDYGGVWYGNRYPGARVDSAIPHYELSDPELWKDWMWKQRFPDSAELRTYFAHVAKKWALRKDTVFDSTVTEAIWDDDAKRWNVATNVGESYRAKFFLLNTGSAAKRHVPDWTGIQSFQGLFLHPSYWPHQPLDLKGKRIAVIGTGSTGVQLATELSKIAGHLTIFQRTPNMALPMKQAEYTPPEQAVRREMYPDLFTHRKDGFSGFSFHFIPRSTFADTPERRLQTYEELWAEGDFQFWLATYQDMLFDAQANREAYNFWRDKTRARIHNSNTADILAPMQPPHAFGCKRVSLENNYFEIFNQPSVALVDISGSGTPIECFTEKGVKAGDSEYEFDAIVCATGYDAVTGGLTQIDIKGRNQITLKDCWKEGAMTFLGMASNGFPNMFFTYGPQAPTAFCNGPTCAELQGDWILQAMKYVKAHGLQTIEAEQGSQKGWKELIWKLASASLLTTVDSWYMGTNIPGKSREPLIYLGGVPAYYKTLDEVAGNGFWGFVFA</sequence>
<reference evidence="11" key="2">
    <citation type="submission" date="2020-09" db="EMBL/GenBank/DDBJ databases">
        <title>Reference genome assembly for Australian Ascochyta lentis isolate Al4.</title>
        <authorList>
            <person name="Lee R.C."/>
            <person name="Farfan-Caceres L.M."/>
            <person name="Debler J.W."/>
            <person name="Williams A.H."/>
            <person name="Henares B.M."/>
        </authorList>
    </citation>
    <scope>NUCLEOTIDE SEQUENCE</scope>
    <source>
        <strain evidence="11">Al4</strain>
    </source>
</reference>
<dbReference type="CDD" id="cd17352">
    <property type="entry name" value="MFS_MCT_SLC16"/>
    <property type="match status" value="1"/>
</dbReference>
<keyword evidence="10" id="KW-1133">Transmembrane helix</keyword>
<dbReference type="SUPFAM" id="SSF103473">
    <property type="entry name" value="MFS general substrate transporter"/>
    <property type="match status" value="1"/>
</dbReference>
<feature type="transmembrane region" description="Helical" evidence="10">
    <location>
        <begin position="398"/>
        <end position="419"/>
    </location>
</feature>
<feature type="transmembrane region" description="Helical" evidence="10">
    <location>
        <begin position="228"/>
        <end position="248"/>
    </location>
</feature>
<evidence type="ECO:0000256" key="8">
    <source>
        <dbReference type="ARBA" id="ARBA00023033"/>
    </source>
</evidence>
<keyword evidence="10" id="KW-0472">Membrane</keyword>
<dbReference type="GO" id="GO:0022857">
    <property type="term" value="F:transmembrane transporter activity"/>
    <property type="evidence" value="ECO:0007669"/>
    <property type="project" value="InterPro"/>
</dbReference>
<name>A0A8H7IUL2_9PLEO</name>
<dbReference type="Gene3D" id="3.50.50.60">
    <property type="entry name" value="FAD/NAD(P)-binding domain"/>
    <property type="match status" value="3"/>
</dbReference>
<dbReference type="GO" id="GO:0050661">
    <property type="term" value="F:NADP binding"/>
    <property type="evidence" value="ECO:0007669"/>
    <property type="project" value="InterPro"/>
</dbReference>
<dbReference type="Pfam" id="PF00743">
    <property type="entry name" value="FMO-like"/>
    <property type="match status" value="1"/>
</dbReference>
<comment type="similarity">
    <text evidence="3">Belongs to the FAD-binding monooxygenase family.</text>
</comment>
<dbReference type="SUPFAM" id="SSF51905">
    <property type="entry name" value="FAD/NAD(P)-binding domain"/>
    <property type="match status" value="2"/>
</dbReference>
<feature type="transmembrane region" description="Helical" evidence="10">
    <location>
        <begin position="336"/>
        <end position="356"/>
    </location>
</feature>
<keyword evidence="10" id="KW-0812">Transmembrane</keyword>
<dbReference type="PANTHER" id="PTHR43098">
    <property type="entry name" value="L-ORNITHINE N(5)-MONOOXYGENASE-RELATED"/>
    <property type="match status" value="1"/>
</dbReference>
<keyword evidence="8" id="KW-0503">Monooxygenase</keyword>
<evidence type="ECO:0000256" key="9">
    <source>
        <dbReference type="SAM" id="MobiDB-lite"/>
    </source>
</evidence>
<dbReference type="PANTHER" id="PTHR43098:SF3">
    <property type="entry name" value="L-ORNITHINE N(5)-MONOOXYGENASE-RELATED"/>
    <property type="match status" value="1"/>
</dbReference>
<evidence type="ECO:0008006" key="13">
    <source>
        <dbReference type="Google" id="ProtNLM"/>
    </source>
</evidence>
<dbReference type="GO" id="GO:0050660">
    <property type="term" value="F:flavin adenine dinucleotide binding"/>
    <property type="evidence" value="ECO:0007669"/>
    <property type="project" value="InterPro"/>
</dbReference>
<evidence type="ECO:0000256" key="6">
    <source>
        <dbReference type="ARBA" id="ARBA00022857"/>
    </source>
</evidence>
<feature type="transmembrane region" description="Helical" evidence="10">
    <location>
        <begin position="362"/>
        <end position="386"/>
    </location>
</feature>
<comment type="subcellular location">
    <subcellularLocation>
        <location evidence="2">Membrane</location>
        <topology evidence="2">Multi-pass membrane protein</topology>
    </subcellularLocation>
</comment>
<accession>A0A8H7IUL2</accession>
<evidence type="ECO:0000256" key="4">
    <source>
        <dbReference type="ARBA" id="ARBA00022630"/>
    </source>
</evidence>
<feature type="region of interest" description="Disordered" evidence="9">
    <location>
        <begin position="1"/>
        <end position="47"/>
    </location>
</feature>
<evidence type="ECO:0000313" key="12">
    <source>
        <dbReference type="Proteomes" id="UP000651452"/>
    </source>
</evidence>
<feature type="transmembrane region" description="Helical" evidence="10">
    <location>
        <begin position="198"/>
        <end position="216"/>
    </location>
</feature>
<dbReference type="Gene3D" id="1.20.1250.20">
    <property type="entry name" value="MFS general substrate transporter like domains"/>
    <property type="match status" value="1"/>
</dbReference>
<evidence type="ECO:0000313" key="11">
    <source>
        <dbReference type="EMBL" id="KAF9692464.1"/>
    </source>
</evidence>
<dbReference type="InterPro" id="IPR020946">
    <property type="entry name" value="Flavin_mOase-like"/>
</dbReference>